<organism evidence="1 2">
    <name type="scientific">Jiella pacifica</name>
    <dbReference type="NCBI Taxonomy" id="2696469"/>
    <lineage>
        <taxon>Bacteria</taxon>
        <taxon>Pseudomonadati</taxon>
        <taxon>Pseudomonadota</taxon>
        <taxon>Alphaproteobacteria</taxon>
        <taxon>Hyphomicrobiales</taxon>
        <taxon>Aurantimonadaceae</taxon>
        <taxon>Jiella</taxon>
    </lineage>
</organism>
<gene>
    <name evidence="1" type="ORF">GTK09_26045</name>
</gene>
<protein>
    <submittedName>
        <fullName evidence="1">Sulfotransferase family 2 domain-containing protein</fullName>
    </submittedName>
</protein>
<comment type="caution">
    <text evidence="1">The sequence shown here is derived from an EMBL/GenBank/DDBJ whole genome shotgun (WGS) entry which is preliminary data.</text>
</comment>
<dbReference type="EMBL" id="JAAAMG010000042">
    <property type="protein sequence ID" value="NDW07868.1"/>
    <property type="molecule type" value="Genomic_DNA"/>
</dbReference>
<dbReference type="AlphaFoldDB" id="A0A6N9TG72"/>
<dbReference type="InterPro" id="IPR027417">
    <property type="entry name" value="P-loop_NTPase"/>
</dbReference>
<proteinExistence type="predicted"/>
<sequence>MVDPLWREAVSVAEQLVESGRIAAIAVPAAIEGEVRGAVSYGEPADAILIHKGWISRVPLERLRQVAHWKPAFENDVFILMSAKRLRSPRFLRRRPIIPFLLRSRPLAPIRSHLEDVDGRRFAGRQTVFVHISKAAGTSLFEAARRRAVRPLYLDDRLALKAAAPHLAAHDLIGGHVGFDALHAEIGDARYFAVVRDPLERLVSVAGHARRPGERVESFNSVMRFLAKGTLRDFLDRPGGPAELRLQQVMLTGKAEPSAELTCARLERITVGTVDGLDRFLARHRSSLGIDPADLPRLNVTRDRSSLVPQAEIDEAVAAHGQMIEDARAFYDLVRWRERLLDDPAADG</sequence>
<dbReference type="RefSeq" id="WP_163466322.1">
    <property type="nucleotide sequence ID" value="NZ_JAAAMG010000042.1"/>
</dbReference>
<evidence type="ECO:0000313" key="1">
    <source>
        <dbReference type="EMBL" id="NDW07868.1"/>
    </source>
</evidence>
<accession>A0A6N9TG72</accession>
<evidence type="ECO:0000313" key="2">
    <source>
        <dbReference type="Proteomes" id="UP000469011"/>
    </source>
</evidence>
<dbReference type="Proteomes" id="UP000469011">
    <property type="component" value="Unassembled WGS sequence"/>
</dbReference>
<dbReference type="GO" id="GO:0016740">
    <property type="term" value="F:transferase activity"/>
    <property type="evidence" value="ECO:0007669"/>
    <property type="project" value="UniProtKB-KW"/>
</dbReference>
<dbReference type="Gene3D" id="3.40.50.300">
    <property type="entry name" value="P-loop containing nucleotide triphosphate hydrolases"/>
    <property type="match status" value="1"/>
</dbReference>
<keyword evidence="1" id="KW-0808">Transferase</keyword>
<name>A0A6N9TG72_9HYPH</name>
<reference evidence="1 2" key="1">
    <citation type="submission" date="2020-01" db="EMBL/GenBank/DDBJ databases">
        <title>Jiella pacifica sp. nov.</title>
        <authorList>
            <person name="Xue Z."/>
            <person name="Zhu S."/>
            <person name="Chen J."/>
            <person name="Yang J."/>
        </authorList>
    </citation>
    <scope>NUCLEOTIDE SEQUENCE [LARGE SCALE GENOMIC DNA]</scope>
    <source>
        <strain evidence="1 2">40Bstr34</strain>
    </source>
</reference>
<keyword evidence="2" id="KW-1185">Reference proteome</keyword>